<dbReference type="RefSeq" id="WP_021687375.1">
    <property type="nucleotide sequence ID" value="NZ_KI260566.1"/>
</dbReference>
<proteinExistence type="predicted"/>
<keyword evidence="1" id="KW-0689">Ribosomal protein</keyword>
<comment type="caution">
    <text evidence="1">The sequence shown here is derived from an EMBL/GenBank/DDBJ whole genome shotgun (WGS) entry which is preliminary data.</text>
</comment>
<keyword evidence="2" id="KW-1185">Reference proteome</keyword>
<dbReference type="EMBL" id="AWVH01000030">
    <property type="protein sequence ID" value="ERJ93164.1"/>
    <property type="molecule type" value="Genomic_DNA"/>
</dbReference>
<gene>
    <name evidence="1" type="ORF">HMPREF9193_01164</name>
</gene>
<dbReference type="GO" id="GO:0005840">
    <property type="term" value="C:ribosome"/>
    <property type="evidence" value="ECO:0007669"/>
    <property type="project" value="UniProtKB-KW"/>
</dbReference>
<accession>A0ABN0NYT3</accession>
<organism evidence="1 2">
    <name type="scientific">Treponema lecithinolyticum ATCC 700332</name>
    <dbReference type="NCBI Taxonomy" id="1321815"/>
    <lineage>
        <taxon>Bacteria</taxon>
        <taxon>Pseudomonadati</taxon>
        <taxon>Spirochaetota</taxon>
        <taxon>Spirochaetia</taxon>
        <taxon>Spirochaetales</taxon>
        <taxon>Treponemataceae</taxon>
        <taxon>Treponema</taxon>
    </lineage>
</organism>
<sequence>MKKIRMWTVLAVLLPVVFGSGESGTAQQIQSAYSKAVVFKTLAMRRQTAQKMADAAKRDTLKWLAEIKVK</sequence>
<evidence type="ECO:0000313" key="2">
    <source>
        <dbReference type="Proteomes" id="UP000016649"/>
    </source>
</evidence>
<evidence type="ECO:0000313" key="1">
    <source>
        <dbReference type="EMBL" id="ERJ93164.1"/>
    </source>
</evidence>
<name>A0ABN0NYT3_TRELE</name>
<keyword evidence="1" id="KW-0687">Ribonucleoprotein</keyword>
<reference evidence="1 2" key="1">
    <citation type="submission" date="2013-08" db="EMBL/GenBank/DDBJ databases">
        <authorList>
            <person name="Weinstock G."/>
            <person name="Sodergren E."/>
            <person name="Wylie T."/>
            <person name="Fulton L."/>
            <person name="Fulton R."/>
            <person name="Fronick C."/>
            <person name="O'Laughlin M."/>
            <person name="Godfrey J."/>
            <person name="Miner T."/>
            <person name="Herter B."/>
            <person name="Appelbaum E."/>
            <person name="Cordes M."/>
            <person name="Lek S."/>
            <person name="Wollam A."/>
            <person name="Pepin K.H."/>
            <person name="Palsikar V.B."/>
            <person name="Mitreva M."/>
            <person name="Wilson R.K."/>
        </authorList>
    </citation>
    <scope>NUCLEOTIDE SEQUENCE [LARGE SCALE GENOMIC DNA]</scope>
    <source>
        <strain evidence="1 2">ATCC 700332</strain>
    </source>
</reference>
<protein>
    <submittedName>
        <fullName evidence="1">50S ribosomal protein L9 domain protein</fullName>
    </submittedName>
</protein>
<dbReference type="Proteomes" id="UP000016649">
    <property type="component" value="Unassembled WGS sequence"/>
</dbReference>